<comment type="function">
    <text evidence="6">The RuvA-RuvB-RuvC complex processes Holliday junction (HJ) DNA during genetic recombination and DNA repair, while the RuvA-RuvB complex plays an important role in the rescue of blocked DNA replication forks via replication fork reversal (RFR). RuvA specifically binds to HJ cruciform DNA, conferring on it an open structure. The RuvB hexamer acts as an ATP-dependent pump, pulling dsDNA into and through the RuvAB complex. HJ branch migration allows RuvC to scan DNA until it finds its consensus sequence, where it cleaves and resolves the cruciform DNA.</text>
</comment>
<dbReference type="SMART" id="SM00278">
    <property type="entry name" value="HhH1"/>
    <property type="match status" value="2"/>
</dbReference>
<feature type="domain" description="Helix-hairpin-helix DNA-binding motif class 1" evidence="7">
    <location>
        <begin position="72"/>
        <end position="91"/>
    </location>
</feature>
<dbReference type="SUPFAM" id="SSF50249">
    <property type="entry name" value="Nucleic acid-binding proteins"/>
    <property type="match status" value="1"/>
</dbReference>
<evidence type="ECO:0000256" key="2">
    <source>
        <dbReference type="ARBA" id="ARBA00022763"/>
    </source>
</evidence>
<dbReference type="SUPFAM" id="SSF47781">
    <property type="entry name" value="RuvA domain 2-like"/>
    <property type="match status" value="1"/>
</dbReference>
<keyword evidence="5 6" id="KW-0234">DNA repair</keyword>
<comment type="similarity">
    <text evidence="6">Belongs to the RuvA family.</text>
</comment>
<dbReference type="AlphaFoldDB" id="A0A239WPF6"/>
<dbReference type="Gene3D" id="1.10.150.20">
    <property type="entry name" value="5' to 3' exonuclease, C-terminal subdomain"/>
    <property type="match status" value="1"/>
</dbReference>
<keyword evidence="4 6" id="KW-0233">DNA recombination</keyword>
<dbReference type="InterPro" id="IPR013849">
    <property type="entry name" value="DNA_helicase_Holl-junc_RuvA_I"/>
</dbReference>
<evidence type="ECO:0000259" key="7">
    <source>
        <dbReference type="SMART" id="SM00278"/>
    </source>
</evidence>
<keyword evidence="8" id="KW-0067">ATP-binding</keyword>
<dbReference type="GO" id="GO:0016787">
    <property type="term" value="F:hydrolase activity"/>
    <property type="evidence" value="ECO:0007669"/>
    <property type="project" value="UniProtKB-KW"/>
</dbReference>
<dbReference type="Pfam" id="PF07499">
    <property type="entry name" value="RuvA_C"/>
    <property type="match status" value="1"/>
</dbReference>
<evidence type="ECO:0000256" key="5">
    <source>
        <dbReference type="ARBA" id="ARBA00023204"/>
    </source>
</evidence>
<dbReference type="InterPro" id="IPR003583">
    <property type="entry name" value="Hlx-hairpin-Hlx_DNA-bd_motif"/>
</dbReference>
<dbReference type="RefSeq" id="WP_021103362.1">
    <property type="nucleotide sequence ID" value="NZ_JAWFFS010000019.1"/>
</dbReference>
<keyword evidence="1 6" id="KW-0963">Cytoplasm</keyword>
<dbReference type="Pfam" id="PF01330">
    <property type="entry name" value="RuvA_N"/>
    <property type="match status" value="1"/>
</dbReference>
<dbReference type="EMBL" id="LT906441">
    <property type="protein sequence ID" value="SNV36337.1"/>
    <property type="molecule type" value="Genomic_DNA"/>
</dbReference>
<proteinExistence type="inferred from homology"/>
<dbReference type="GO" id="GO:0000400">
    <property type="term" value="F:four-way junction DNA binding"/>
    <property type="evidence" value="ECO:0007669"/>
    <property type="project" value="UniProtKB-UniRule"/>
</dbReference>
<evidence type="ECO:0000256" key="4">
    <source>
        <dbReference type="ARBA" id="ARBA00023172"/>
    </source>
</evidence>
<keyword evidence="8" id="KW-0378">Hydrolase</keyword>
<keyword evidence="3 6" id="KW-0238">DNA-binding</keyword>
<gene>
    <name evidence="6 8" type="primary">ruvA</name>
    <name evidence="8" type="ORF">SAMEA4412665_01349</name>
</gene>
<feature type="domain" description="Helix-hairpin-helix DNA-binding motif class 1" evidence="7">
    <location>
        <begin position="107"/>
        <end position="126"/>
    </location>
</feature>
<dbReference type="InterPro" id="IPR010994">
    <property type="entry name" value="RuvA_2-like"/>
</dbReference>
<dbReference type="GO" id="GO:0005737">
    <property type="term" value="C:cytoplasm"/>
    <property type="evidence" value="ECO:0007669"/>
    <property type="project" value="UniProtKB-SubCell"/>
</dbReference>
<dbReference type="InterPro" id="IPR036267">
    <property type="entry name" value="RuvA_C_sf"/>
</dbReference>
<dbReference type="GO" id="GO:0009379">
    <property type="term" value="C:Holliday junction helicase complex"/>
    <property type="evidence" value="ECO:0007669"/>
    <property type="project" value="InterPro"/>
</dbReference>
<evidence type="ECO:0000256" key="3">
    <source>
        <dbReference type="ARBA" id="ARBA00023125"/>
    </source>
</evidence>
<dbReference type="HAMAP" id="MF_00031">
    <property type="entry name" value="DNA_HJ_migration_RuvA"/>
    <property type="match status" value="1"/>
</dbReference>
<feature type="region of interest" description="Domain III" evidence="6">
    <location>
        <begin position="147"/>
        <end position="201"/>
    </location>
</feature>
<keyword evidence="2 6" id="KW-0227">DNA damage</keyword>
<dbReference type="InterPro" id="IPR000085">
    <property type="entry name" value="RuvA"/>
</dbReference>
<dbReference type="InterPro" id="IPR011114">
    <property type="entry name" value="RuvA_C"/>
</dbReference>
<keyword evidence="8" id="KW-0347">Helicase</keyword>
<dbReference type="Gene3D" id="2.40.50.140">
    <property type="entry name" value="Nucleic acid-binding proteins"/>
    <property type="match status" value="1"/>
</dbReference>
<name>A0A239WPF6_9ACTN</name>
<evidence type="ECO:0000256" key="6">
    <source>
        <dbReference type="HAMAP-Rule" id="MF_00031"/>
    </source>
</evidence>
<dbReference type="GO" id="GO:0048476">
    <property type="term" value="C:Holliday junction resolvase complex"/>
    <property type="evidence" value="ECO:0007669"/>
    <property type="project" value="UniProtKB-UniRule"/>
</dbReference>
<dbReference type="eggNOG" id="COG0632">
    <property type="taxonomic scope" value="Bacteria"/>
</dbReference>
<keyword evidence="8" id="KW-0547">Nucleotide-binding</keyword>
<comment type="domain">
    <text evidence="6">Has three domains with a flexible linker between the domains II and III and assumes an 'L' shape. Domain III is highly mobile and contacts RuvB.</text>
</comment>
<dbReference type="KEGG" id="cgrn:4412665_01349"/>
<dbReference type="InterPro" id="IPR012340">
    <property type="entry name" value="NA-bd_OB-fold"/>
</dbReference>
<comment type="subunit">
    <text evidence="6">Homotetramer. Forms an RuvA(8)-RuvB(12)-Holliday junction (HJ) complex. HJ DNA is sandwiched between 2 RuvA tetramers; dsDNA enters through RuvA and exits via RuvB. An RuvB hexamer assembles on each DNA strand where it exits the tetramer. Each RuvB hexamer is contacted by two RuvA subunits (via domain III) on 2 adjacent RuvB subunits; this complex drives branch migration. In the full resolvosome a probable DNA-RuvA(4)-RuvB(12)-RuvC(2) complex forms which resolves the HJ.</text>
</comment>
<dbReference type="GO" id="GO:0006281">
    <property type="term" value="P:DNA repair"/>
    <property type="evidence" value="ECO:0007669"/>
    <property type="project" value="UniProtKB-UniRule"/>
</dbReference>
<evidence type="ECO:0000256" key="1">
    <source>
        <dbReference type="ARBA" id="ARBA00022490"/>
    </source>
</evidence>
<dbReference type="Gene3D" id="1.10.8.10">
    <property type="entry name" value="DNA helicase RuvA subunit, C-terminal domain"/>
    <property type="match status" value="1"/>
</dbReference>
<reference evidence="8 9" key="1">
    <citation type="submission" date="2017-06" db="EMBL/GenBank/DDBJ databases">
        <authorList>
            <consortium name="Pathogen Informatics"/>
        </authorList>
    </citation>
    <scope>NUCLEOTIDE SEQUENCE [LARGE SCALE GENOMIC DNA]</scope>
    <source>
        <strain evidence="8 9">NCTC11865</strain>
    </source>
</reference>
<evidence type="ECO:0000313" key="9">
    <source>
        <dbReference type="Proteomes" id="UP000215332"/>
    </source>
</evidence>
<sequence>MISHLRGTVAAAGPTWVVVDVGGVGIRASCPPATAAAARMGEEIHLDTSLVVREDSLSLFGFATTADRDAFDIVLGAVGVGPKLALAILSVLDAARLKEVLQSEDVSALCTVPGIGRKTAAKLMVELKDKAVHLEGGPSATPAPSSTDTSWRQQLMEGLEGLGWSTHDAEQAVETVAPLKDDDPRASLGVLMRAALRSLAR</sequence>
<dbReference type="SUPFAM" id="SSF46929">
    <property type="entry name" value="DNA helicase RuvA subunit, C-terminal domain"/>
    <property type="match status" value="1"/>
</dbReference>
<dbReference type="GO" id="GO:0005524">
    <property type="term" value="F:ATP binding"/>
    <property type="evidence" value="ECO:0007669"/>
    <property type="project" value="InterPro"/>
</dbReference>
<dbReference type="CDD" id="cd14332">
    <property type="entry name" value="UBA_RuvA_C"/>
    <property type="match status" value="1"/>
</dbReference>
<protein>
    <recommendedName>
        <fullName evidence="6">Holliday junction branch migration complex subunit RuvA</fullName>
    </recommendedName>
</protein>
<evidence type="ECO:0000313" key="8">
    <source>
        <dbReference type="EMBL" id="SNV36337.1"/>
    </source>
</evidence>
<organism evidence="8 9">
    <name type="scientific">Cutibacterium granulosum</name>
    <dbReference type="NCBI Taxonomy" id="33011"/>
    <lineage>
        <taxon>Bacteria</taxon>
        <taxon>Bacillati</taxon>
        <taxon>Actinomycetota</taxon>
        <taxon>Actinomycetes</taxon>
        <taxon>Propionibacteriales</taxon>
        <taxon>Propionibacteriaceae</taxon>
        <taxon>Cutibacterium</taxon>
    </lineage>
</organism>
<dbReference type="NCBIfam" id="TIGR00084">
    <property type="entry name" value="ruvA"/>
    <property type="match status" value="1"/>
</dbReference>
<dbReference type="GO" id="GO:0006310">
    <property type="term" value="P:DNA recombination"/>
    <property type="evidence" value="ECO:0007669"/>
    <property type="project" value="UniProtKB-UniRule"/>
</dbReference>
<comment type="subcellular location">
    <subcellularLocation>
        <location evidence="6">Cytoplasm</location>
    </subcellularLocation>
</comment>
<dbReference type="GO" id="GO:0009378">
    <property type="term" value="F:four-way junction helicase activity"/>
    <property type="evidence" value="ECO:0007669"/>
    <property type="project" value="InterPro"/>
</dbReference>
<comment type="caution">
    <text evidence="6">Lacks conserved residue(s) required for the propagation of feature annotation.</text>
</comment>
<dbReference type="Proteomes" id="UP000215332">
    <property type="component" value="Chromosome 1"/>
</dbReference>
<accession>A0A239WPF6</accession>
<dbReference type="Pfam" id="PF14520">
    <property type="entry name" value="HHH_5"/>
    <property type="match status" value="1"/>
</dbReference>